<evidence type="ECO:0000259" key="3">
    <source>
        <dbReference type="Pfam" id="PF20454"/>
    </source>
</evidence>
<feature type="domain" description="Phage terminase large subunit GpA ATPase" evidence="2">
    <location>
        <begin position="50"/>
        <end position="313"/>
    </location>
</feature>
<dbReference type="Proteomes" id="UP000001865">
    <property type="component" value="Chromosome"/>
</dbReference>
<dbReference type="InterPro" id="IPR008866">
    <property type="entry name" value="Phage_lambda_GpA-like"/>
</dbReference>
<feature type="domain" description="Terminase large subunit GpA endonuclease" evidence="3">
    <location>
        <begin position="335"/>
        <end position="653"/>
    </location>
</feature>
<dbReference type="AlphaFoldDB" id="A0A0N1QSX9"/>
<reference evidence="4 5" key="1">
    <citation type="journal article" date="2011" name="J. Bacteriol.">
        <title>Comparative genomics of 28 Salmonella enterica isolates: evidence for CRISPR-mediated adaptive sublineage evolution.</title>
        <authorList>
            <person name="Fricke W.F."/>
            <person name="Mammel M.K."/>
            <person name="McDermott P.F."/>
            <person name="Tartera C."/>
            <person name="White D.G."/>
            <person name="Leclerc J.E."/>
            <person name="Ravel J."/>
            <person name="Cebula T.A."/>
        </authorList>
    </citation>
    <scope>NUCLEOTIDE SEQUENCE [LARGE SCALE GENOMIC DNA]</scope>
    <source>
        <strain evidence="4 5">CVM19633</strain>
    </source>
</reference>
<dbReference type="PANTHER" id="PTHR34413">
    <property type="entry name" value="PROPHAGE TAIL FIBER ASSEMBLY PROTEIN HOMOLOG TFAE-RELATED-RELATED"/>
    <property type="match status" value="1"/>
</dbReference>
<dbReference type="InterPro" id="IPR046454">
    <property type="entry name" value="GpA_endonuclease"/>
</dbReference>
<dbReference type="HAMAP" id="MF_04144">
    <property type="entry name" value="TERL_LAMBDA"/>
    <property type="match status" value="1"/>
</dbReference>
<sequence>MRLSIMRTNNPGAASVAQIRREVAELLRPPRRIPVADAVRQFMRVPNGSNTSMPWESTLTPYMLEPMNVLAKREYDAVIFAGPARTGKTLGLIDGWIVYGIVCDPADMLVVQMTETKAREHSKTRLARTFRHSPEVRKRLSPTRNDNNVHDKMFRDGSFLKIGWPSITVFSSSDYKRVALTDYDRFPEDIDGEGDGFSLASKRTTTFMSAGMTLAESSPGREITDVKWRRSSPHEAPPTTGILSLYNRGDRRRWYWPCPHCGDWFQPAMENMVGYRDNPDLMAASEAARIQCPHCLALIQPEQKRGLNNRGVWLKEGQFINKDGGISGEARRSRIASFWMEGPAAAYQTWQQLVYKLLTAEEEYERTGSEETLKAVINTDWGLPYLPRISLDQRKAETLIARAEKLPPRRVPDGVRFLVATVDVQGGKKRRFVVQVVGYGSHGERWIVDRFNITRSLRCDESGEALQINPGAYPEDWHLLITDVLERAWPLVGDPEQEMSVLCMGVDSGGEDGVTDNAYAFWRHCRREGLAGRVYLFKGDSTARSKIFSKSYPNNTGRSDRQARACGEVPLYLLQTNALKDRIASALDRKEPGANYVHIPDWLGDWFFEELTYEERGMDGRWTKPGKGANEALDLLCYAHALVMIRGYERINWDNPPPWARLPEPAQSSRNTSAAVDPEPVTDESENHEMTEQHNPAVPFGGVSGGGWL</sequence>
<dbReference type="GO" id="GO:0005524">
    <property type="term" value="F:ATP binding"/>
    <property type="evidence" value="ECO:0007669"/>
    <property type="project" value="InterPro"/>
</dbReference>
<dbReference type="PANTHER" id="PTHR34413:SF2">
    <property type="entry name" value="PROPHAGE TAIL FIBER ASSEMBLY PROTEIN HOMOLOG TFAE-RELATED"/>
    <property type="match status" value="1"/>
</dbReference>
<evidence type="ECO:0000256" key="1">
    <source>
        <dbReference type="SAM" id="MobiDB-lite"/>
    </source>
</evidence>
<proteinExistence type="inferred from homology"/>
<feature type="region of interest" description="Disordered" evidence="1">
    <location>
        <begin position="659"/>
        <end position="709"/>
    </location>
</feature>
<dbReference type="EMBL" id="CP001127">
    <property type="protein sequence ID" value="ACF89074.1"/>
    <property type="molecule type" value="Genomic_DNA"/>
</dbReference>
<dbReference type="InterPro" id="IPR051220">
    <property type="entry name" value="TFA_Chaperone"/>
</dbReference>
<dbReference type="KEGG" id="sew:SeSA_A0692"/>
<organism evidence="4 5">
    <name type="scientific">Salmonella schwarzengrund (strain CVM19633)</name>
    <dbReference type="NCBI Taxonomy" id="439843"/>
    <lineage>
        <taxon>Bacteria</taxon>
        <taxon>Pseudomonadati</taxon>
        <taxon>Pseudomonadota</taxon>
        <taxon>Gammaproteobacteria</taxon>
        <taxon>Enterobacterales</taxon>
        <taxon>Enterobacteriaceae</taxon>
        <taxon>Salmonella</taxon>
    </lineage>
</organism>
<name>A0A0N1QSX9_SALSV</name>
<evidence type="ECO:0000313" key="5">
    <source>
        <dbReference type="Proteomes" id="UP000001865"/>
    </source>
</evidence>
<evidence type="ECO:0000259" key="2">
    <source>
        <dbReference type="Pfam" id="PF05876"/>
    </source>
</evidence>
<dbReference type="InterPro" id="IPR046453">
    <property type="entry name" value="GpA_ATPase"/>
</dbReference>
<gene>
    <name evidence="4" type="ordered locus">SeSA_A0692</name>
</gene>
<dbReference type="Pfam" id="PF20454">
    <property type="entry name" value="GpA_nuclease"/>
    <property type="match status" value="1"/>
</dbReference>
<dbReference type="GO" id="GO:0004519">
    <property type="term" value="F:endonuclease activity"/>
    <property type="evidence" value="ECO:0007669"/>
    <property type="project" value="InterPro"/>
</dbReference>
<evidence type="ECO:0000313" key="4">
    <source>
        <dbReference type="EMBL" id="ACF89074.1"/>
    </source>
</evidence>
<dbReference type="Pfam" id="PF05876">
    <property type="entry name" value="GpA_ATPase"/>
    <property type="match status" value="1"/>
</dbReference>
<accession>A0A0N1QSX9</accession>
<dbReference type="HOGENOM" id="CLU_023850_0_1_6"/>
<protein>
    <submittedName>
        <fullName evidence="4">Phage terminase large subunit</fullName>
    </submittedName>
</protein>
<dbReference type="GO" id="GO:0016887">
    <property type="term" value="F:ATP hydrolysis activity"/>
    <property type="evidence" value="ECO:0007669"/>
    <property type="project" value="InterPro"/>
</dbReference>